<dbReference type="SMART" id="SM00382">
    <property type="entry name" value="AAA"/>
    <property type="match status" value="1"/>
</dbReference>
<feature type="domain" description="ABC transporter" evidence="5">
    <location>
        <begin position="46"/>
        <end position="276"/>
    </location>
</feature>
<dbReference type="PANTHER" id="PTHR42781:SF4">
    <property type="entry name" value="SPERMIDINE_PUTRESCINE IMPORT ATP-BINDING PROTEIN POTA"/>
    <property type="match status" value="1"/>
</dbReference>
<evidence type="ECO:0000256" key="4">
    <source>
        <dbReference type="SAM" id="MobiDB-lite"/>
    </source>
</evidence>
<dbReference type="PROSITE" id="PS50893">
    <property type="entry name" value="ABC_TRANSPORTER_2"/>
    <property type="match status" value="1"/>
</dbReference>
<feature type="compositionally biased region" description="Low complexity" evidence="4">
    <location>
        <begin position="15"/>
        <end position="39"/>
    </location>
</feature>
<dbReference type="InterPro" id="IPR003593">
    <property type="entry name" value="AAA+_ATPase"/>
</dbReference>
<evidence type="ECO:0000256" key="3">
    <source>
        <dbReference type="ARBA" id="ARBA00022840"/>
    </source>
</evidence>
<dbReference type="InterPro" id="IPR027417">
    <property type="entry name" value="P-loop_NTPase"/>
</dbReference>
<organism evidence="6 7">
    <name type="scientific">Catenulispora yoronensis</name>
    <dbReference type="NCBI Taxonomy" id="450799"/>
    <lineage>
        <taxon>Bacteria</taxon>
        <taxon>Bacillati</taxon>
        <taxon>Actinomycetota</taxon>
        <taxon>Actinomycetes</taxon>
        <taxon>Catenulisporales</taxon>
        <taxon>Catenulisporaceae</taxon>
        <taxon>Catenulispora</taxon>
    </lineage>
</organism>
<keyword evidence="7" id="KW-1185">Reference proteome</keyword>
<evidence type="ECO:0000256" key="1">
    <source>
        <dbReference type="ARBA" id="ARBA00022448"/>
    </source>
</evidence>
<dbReference type="InterPro" id="IPR003439">
    <property type="entry name" value="ABC_transporter-like_ATP-bd"/>
</dbReference>
<proteinExistence type="predicted"/>
<sequence>MSAALSSPSVPADPPGAAGQSAPGAPGAPNLPGALSASSAPSAPSVELVGLSRSFGGVAALDGLDLTVAPGTLTCLLGPSGCGKTTALRIIAGLEHSDRGEVRVGGQDVARVPANKRDMGMVFQSYSLFPNLDALDNVAFGLRMRGWNAARRRTRAGELLELVGLSAHAAKYTHQLSGGQQQRVALARALAIEPRVLLLDEPLSALDAVVRVQLREEIRALQTRLGITTVFVTHDQEEALSVADQVAVMRAGRLEQCAAPAEVYANPATAFVAGFIGTMNRLPGILAADGTAVEVAGRRLPVRDAIGSESGAGGESAGGSGSGTGAGGESGGRIGGRIGDRIGGSRPSGGEVAVLIRPEAVRLEPAEHGAATVRLAGFRGPITRITAVLADGTEVLSDVPSAAAAELVPGRRADVVLDDAPVMVVER</sequence>
<dbReference type="Proteomes" id="UP001500751">
    <property type="component" value="Unassembled WGS sequence"/>
</dbReference>
<dbReference type="Gene3D" id="3.40.50.300">
    <property type="entry name" value="P-loop containing nucleotide triphosphate hydrolases"/>
    <property type="match status" value="1"/>
</dbReference>
<dbReference type="GO" id="GO:0005524">
    <property type="term" value="F:ATP binding"/>
    <property type="evidence" value="ECO:0007669"/>
    <property type="project" value="UniProtKB-KW"/>
</dbReference>
<feature type="compositionally biased region" description="Gly residues" evidence="4">
    <location>
        <begin position="310"/>
        <end position="337"/>
    </location>
</feature>
<evidence type="ECO:0000313" key="7">
    <source>
        <dbReference type="Proteomes" id="UP001500751"/>
    </source>
</evidence>
<accession>A0ABN3J7U7</accession>
<reference evidence="6 7" key="1">
    <citation type="journal article" date="2019" name="Int. J. Syst. Evol. Microbiol.">
        <title>The Global Catalogue of Microorganisms (GCM) 10K type strain sequencing project: providing services to taxonomists for standard genome sequencing and annotation.</title>
        <authorList>
            <consortium name="The Broad Institute Genomics Platform"/>
            <consortium name="The Broad Institute Genome Sequencing Center for Infectious Disease"/>
            <person name="Wu L."/>
            <person name="Ma J."/>
        </authorList>
    </citation>
    <scope>NUCLEOTIDE SEQUENCE [LARGE SCALE GENOMIC DNA]</scope>
    <source>
        <strain evidence="6 7">JCM 16014</strain>
    </source>
</reference>
<name>A0ABN3J7U7_9ACTN</name>
<feature type="region of interest" description="Disordered" evidence="4">
    <location>
        <begin position="306"/>
        <end position="349"/>
    </location>
</feature>
<dbReference type="InterPro" id="IPR017871">
    <property type="entry name" value="ABC_transporter-like_CS"/>
</dbReference>
<evidence type="ECO:0000259" key="5">
    <source>
        <dbReference type="PROSITE" id="PS50893"/>
    </source>
</evidence>
<dbReference type="SUPFAM" id="SSF50331">
    <property type="entry name" value="MOP-like"/>
    <property type="match status" value="1"/>
</dbReference>
<comment type="caution">
    <text evidence="6">The sequence shown here is derived from an EMBL/GenBank/DDBJ whole genome shotgun (WGS) entry which is preliminary data.</text>
</comment>
<dbReference type="Pfam" id="PF00005">
    <property type="entry name" value="ABC_tran"/>
    <property type="match status" value="1"/>
</dbReference>
<keyword evidence="1" id="KW-0813">Transport</keyword>
<dbReference type="InterPro" id="IPR050093">
    <property type="entry name" value="ABC_SmlMolc_Importer"/>
</dbReference>
<evidence type="ECO:0000313" key="6">
    <source>
        <dbReference type="EMBL" id="GAA2042425.1"/>
    </source>
</evidence>
<dbReference type="SUPFAM" id="SSF52540">
    <property type="entry name" value="P-loop containing nucleoside triphosphate hydrolases"/>
    <property type="match status" value="1"/>
</dbReference>
<dbReference type="PROSITE" id="PS00211">
    <property type="entry name" value="ABC_TRANSPORTER_1"/>
    <property type="match status" value="1"/>
</dbReference>
<dbReference type="EMBL" id="BAAAQN010000032">
    <property type="protein sequence ID" value="GAA2042425.1"/>
    <property type="molecule type" value="Genomic_DNA"/>
</dbReference>
<keyword evidence="2" id="KW-0547">Nucleotide-binding</keyword>
<protein>
    <submittedName>
        <fullName evidence="6">ABC transporter ATP-binding protein</fullName>
    </submittedName>
</protein>
<dbReference type="PANTHER" id="PTHR42781">
    <property type="entry name" value="SPERMIDINE/PUTRESCINE IMPORT ATP-BINDING PROTEIN POTA"/>
    <property type="match status" value="1"/>
</dbReference>
<dbReference type="Gene3D" id="2.40.50.100">
    <property type="match status" value="1"/>
</dbReference>
<keyword evidence="3 6" id="KW-0067">ATP-binding</keyword>
<evidence type="ECO:0000256" key="2">
    <source>
        <dbReference type="ARBA" id="ARBA00022741"/>
    </source>
</evidence>
<feature type="region of interest" description="Disordered" evidence="4">
    <location>
        <begin position="1"/>
        <end position="39"/>
    </location>
</feature>
<gene>
    <name evidence="6" type="ORF">GCM10009839_51500</name>
</gene>
<dbReference type="Pfam" id="PF08402">
    <property type="entry name" value="TOBE_2"/>
    <property type="match status" value="1"/>
</dbReference>
<dbReference type="InterPro" id="IPR013611">
    <property type="entry name" value="Transp-assoc_OB_typ2"/>
</dbReference>
<dbReference type="InterPro" id="IPR008995">
    <property type="entry name" value="Mo/tungstate-bd_C_term_dom"/>
</dbReference>